<accession>A0ABW0VIS5</accession>
<dbReference type="Proteomes" id="UP001596066">
    <property type="component" value="Unassembled WGS sequence"/>
</dbReference>
<organism evidence="1 2">
    <name type="scientific">Kitasatospora cinereorecta</name>
    <dbReference type="NCBI Taxonomy" id="285560"/>
    <lineage>
        <taxon>Bacteria</taxon>
        <taxon>Bacillati</taxon>
        <taxon>Actinomycetota</taxon>
        <taxon>Actinomycetes</taxon>
        <taxon>Kitasatosporales</taxon>
        <taxon>Streptomycetaceae</taxon>
        <taxon>Kitasatospora</taxon>
    </lineage>
</organism>
<evidence type="ECO:0000313" key="1">
    <source>
        <dbReference type="EMBL" id="MFC5645350.1"/>
    </source>
</evidence>
<comment type="caution">
    <text evidence="1">The sequence shown here is derived from an EMBL/GenBank/DDBJ whole genome shotgun (WGS) entry which is preliminary data.</text>
</comment>
<dbReference type="RefSeq" id="WP_346148430.1">
    <property type="nucleotide sequence ID" value="NZ_BAAAUA010000049.1"/>
</dbReference>
<proteinExistence type="predicted"/>
<sequence length="322" mass="35072">MTQPTPAPQRYVPRGPRREADFAIAGACADAWYRERGGARVQIPIGAVAALALWPLKGPDAWMQGGWWLSLDEDQLATALRECWARWWIQRPDLIHRAAPLYSWLNDDSVRTAAMPAVKAVIRTAITEGVLELVSSGDAWARTDTDVLGWMVTLMRSGGERRMLAEFPTPPDMAALMTRFLLADRAEDIQPGQGFHDPTSGTGAMIRALALHLHDRGLDPADFSWAMTDLDQTSAAVAACCSILWELGPRVLVWCGDTLHEGDGPERAAAEKAQLINERNRTLRQLAALSGGLRLINPRPARGAALRALTAAAPAQSQESAS</sequence>
<gene>
    <name evidence="1" type="ORF">ACFPZF_28875</name>
</gene>
<dbReference type="EMBL" id="JBHSOC010000068">
    <property type="protein sequence ID" value="MFC5645350.1"/>
    <property type="molecule type" value="Genomic_DNA"/>
</dbReference>
<protein>
    <recommendedName>
        <fullName evidence="3">DNA methylase adenine-specific domain-containing protein</fullName>
    </recommendedName>
</protein>
<reference evidence="2" key="1">
    <citation type="journal article" date="2019" name="Int. J. Syst. Evol. Microbiol.">
        <title>The Global Catalogue of Microorganisms (GCM) 10K type strain sequencing project: providing services to taxonomists for standard genome sequencing and annotation.</title>
        <authorList>
            <consortium name="The Broad Institute Genomics Platform"/>
            <consortium name="The Broad Institute Genome Sequencing Center for Infectious Disease"/>
            <person name="Wu L."/>
            <person name="Ma J."/>
        </authorList>
    </citation>
    <scope>NUCLEOTIDE SEQUENCE [LARGE SCALE GENOMIC DNA]</scope>
    <source>
        <strain evidence="2">CGMCC 4.1622</strain>
    </source>
</reference>
<name>A0ABW0VIS5_9ACTN</name>
<keyword evidence="2" id="KW-1185">Reference proteome</keyword>
<dbReference type="Gene3D" id="3.40.50.150">
    <property type="entry name" value="Vaccinia Virus protein VP39"/>
    <property type="match status" value="1"/>
</dbReference>
<evidence type="ECO:0008006" key="3">
    <source>
        <dbReference type="Google" id="ProtNLM"/>
    </source>
</evidence>
<dbReference type="InterPro" id="IPR029063">
    <property type="entry name" value="SAM-dependent_MTases_sf"/>
</dbReference>
<dbReference type="SUPFAM" id="SSF53335">
    <property type="entry name" value="S-adenosyl-L-methionine-dependent methyltransferases"/>
    <property type="match status" value="1"/>
</dbReference>
<evidence type="ECO:0000313" key="2">
    <source>
        <dbReference type="Proteomes" id="UP001596066"/>
    </source>
</evidence>